<reference evidence="2 3" key="1">
    <citation type="journal article" date="2023" name="Microbiol. Spectr.">
        <title>Symbiosis of Carpenter Bees with Uncharacterized Lactic Acid Bacteria Showing NAD Auxotrophy.</title>
        <authorList>
            <person name="Kawasaki S."/>
            <person name="Ozawa K."/>
            <person name="Mori T."/>
            <person name="Yamamoto A."/>
            <person name="Ito M."/>
            <person name="Ohkuma M."/>
            <person name="Sakamoto M."/>
            <person name="Matsutani M."/>
        </authorList>
    </citation>
    <scope>NUCLEOTIDE SEQUENCE [LARGE SCALE GENOMIC DNA]</scope>
    <source>
        <strain evidence="2 3">XA3</strain>
    </source>
</reference>
<proteinExistence type="predicted"/>
<keyword evidence="1" id="KW-1133">Transmembrane helix</keyword>
<keyword evidence="1" id="KW-0812">Transmembrane</keyword>
<organism evidence="2 3">
    <name type="scientific">Xylocopilactobacillus apicola</name>
    <dbReference type="NCBI Taxonomy" id="2932184"/>
    <lineage>
        <taxon>Bacteria</taxon>
        <taxon>Bacillati</taxon>
        <taxon>Bacillota</taxon>
        <taxon>Bacilli</taxon>
        <taxon>Lactobacillales</taxon>
        <taxon>Lactobacillaceae</taxon>
        <taxon>Xylocopilactobacillus</taxon>
    </lineage>
</organism>
<keyword evidence="3" id="KW-1185">Reference proteome</keyword>
<evidence type="ECO:0000313" key="3">
    <source>
        <dbReference type="Proteomes" id="UP001321861"/>
    </source>
</evidence>
<feature type="transmembrane region" description="Helical" evidence="1">
    <location>
        <begin position="6"/>
        <end position="23"/>
    </location>
</feature>
<protein>
    <recommendedName>
        <fullName evidence="4">Pore-forming protein</fullName>
    </recommendedName>
</protein>
<dbReference type="InterPro" id="IPR020215">
    <property type="entry name" value="EbsA-like"/>
</dbReference>
<dbReference type="AlphaFoldDB" id="A0AAU9DX03"/>
<accession>A0AAU9DX03</accession>
<dbReference type="Pfam" id="PF17255">
    <property type="entry name" value="EbsA"/>
    <property type="match status" value="1"/>
</dbReference>
<evidence type="ECO:0008006" key="4">
    <source>
        <dbReference type="Google" id="ProtNLM"/>
    </source>
</evidence>
<dbReference type="KEGG" id="xap:XA3_10490"/>
<evidence type="ECO:0000313" key="2">
    <source>
        <dbReference type="EMBL" id="BDR58608.1"/>
    </source>
</evidence>
<keyword evidence="1" id="KW-0472">Membrane</keyword>
<gene>
    <name evidence="2" type="ORF">XA3_10490</name>
</gene>
<dbReference type="EMBL" id="AP026802">
    <property type="protein sequence ID" value="BDR58608.1"/>
    <property type="molecule type" value="Genomic_DNA"/>
</dbReference>
<dbReference type="Proteomes" id="UP001321861">
    <property type="component" value="Chromosome"/>
</dbReference>
<sequence length="115" mass="14080">MEYTYLNWPTIAFSLIFLILAFVEKGRFNLVVKLPEHKIICYSLYRWFAKEKDLSDLERAIFYPKYVDLKFKNETWCLYLKKNDLQKLHQLLENQKIKISDNKTNQVFNQFFEQK</sequence>
<name>A0AAU9DX03_9LACO</name>
<evidence type="ECO:0000256" key="1">
    <source>
        <dbReference type="SAM" id="Phobius"/>
    </source>
</evidence>